<reference evidence="1 2" key="1">
    <citation type="journal article" date="2022" name="Hortic Res">
        <title>A haplotype resolved chromosomal level avocado genome allows analysis of novel avocado genes.</title>
        <authorList>
            <person name="Nath O."/>
            <person name="Fletcher S.J."/>
            <person name="Hayward A."/>
            <person name="Shaw L.M."/>
            <person name="Masouleh A.K."/>
            <person name="Furtado A."/>
            <person name="Henry R.J."/>
            <person name="Mitter N."/>
        </authorList>
    </citation>
    <scope>NUCLEOTIDE SEQUENCE [LARGE SCALE GENOMIC DNA]</scope>
    <source>
        <strain evidence="2">cv. Hass</strain>
    </source>
</reference>
<name>A0ACC2KD80_PERAE</name>
<evidence type="ECO:0000313" key="2">
    <source>
        <dbReference type="Proteomes" id="UP001234297"/>
    </source>
</evidence>
<proteinExistence type="predicted"/>
<keyword evidence="2" id="KW-1185">Reference proteome</keyword>
<accession>A0ACC2KD80</accession>
<comment type="caution">
    <text evidence="1">The sequence shown here is derived from an EMBL/GenBank/DDBJ whole genome shotgun (WGS) entry which is preliminary data.</text>
</comment>
<dbReference type="Proteomes" id="UP001234297">
    <property type="component" value="Chromosome 4"/>
</dbReference>
<sequence>MRLWRAALFMHDLKMPLHGLGDAPPTSGSSILLYVNEDPCSTCGRGVDNCLGCNLFSPQYENGEEEEEGEKRSSYRGVRRRPSGRWAAEIHDPEKRVRVWLGTFDTAEEAARAFDQKAIEFRGARAKVNFPCPELGPSHLVGRATRATALAASGGAQYNYASNGLELESFAPDDAWEQHVGSIWRRKFSELGEI</sequence>
<organism evidence="1 2">
    <name type="scientific">Persea americana</name>
    <name type="common">Avocado</name>
    <dbReference type="NCBI Taxonomy" id="3435"/>
    <lineage>
        <taxon>Eukaryota</taxon>
        <taxon>Viridiplantae</taxon>
        <taxon>Streptophyta</taxon>
        <taxon>Embryophyta</taxon>
        <taxon>Tracheophyta</taxon>
        <taxon>Spermatophyta</taxon>
        <taxon>Magnoliopsida</taxon>
        <taxon>Magnoliidae</taxon>
        <taxon>Laurales</taxon>
        <taxon>Lauraceae</taxon>
        <taxon>Persea</taxon>
    </lineage>
</organism>
<evidence type="ECO:0000313" key="1">
    <source>
        <dbReference type="EMBL" id="KAJ8618982.1"/>
    </source>
</evidence>
<gene>
    <name evidence="1" type="ORF">MRB53_015168</name>
</gene>
<dbReference type="EMBL" id="CM056812">
    <property type="protein sequence ID" value="KAJ8618982.1"/>
    <property type="molecule type" value="Genomic_DNA"/>
</dbReference>
<protein>
    <submittedName>
        <fullName evidence="1">Uncharacterized protein</fullName>
    </submittedName>
</protein>